<name>A0A084VKB2_ANOSI</name>
<dbReference type="AlphaFoldDB" id="A0A084VKB2"/>
<gene>
    <name evidence="1" type="ORF">ZHAS_00005766</name>
</gene>
<sequence>MENDARYNLAAARVEGKKPKSSKKDTFAIRYDESRTPGSGLPELTERVLRERLWLSKCTGGKR</sequence>
<dbReference type="VEuPathDB" id="VectorBase:ASIC005766"/>
<reference evidence="2" key="2">
    <citation type="submission" date="2020-05" db="UniProtKB">
        <authorList>
            <consortium name="EnsemblMetazoa"/>
        </authorList>
    </citation>
    <scope>IDENTIFICATION</scope>
</reference>
<keyword evidence="1" id="KW-0675">Receptor</keyword>
<organism evidence="1">
    <name type="scientific">Anopheles sinensis</name>
    <name type="common">Mosquito</name>
    <dbReference type="NCBI Taxonomy" id="74873"/>
    <lineage>
        <taxon>Eukaryota</taxon>
        <taxon>Metazoa</taxon>
        <taxon>Ecdysozoa</taxon>
        <taxon>Arthropoda</taxon>
        <taxon>Hexapoda</taxon>
        <taxon>Insecta</taxon>
        <taxon>Pterygota</taxon>
        <taxon>Neoptera</taxon>
        <taxon>Endopterygota</taxon>
        <taxon>Diptera</taxon>
        <taxon>Nematocera</taxon>
        <taxon>Culicoidea</taxon>
        <taxon>Culicidae</taxon>
        <taxon>Anophelinae</taxon>
        <taxon>Anopheles</taxon>
    </lineage>
</organism>
<evidence type="ECO:0000313" key="3">
    <source>
        <dbReference type="Proteomes" id="UP000030765"/>
    </source>
</evidence>
<dbReference type="EMBL" id="ATLV01014175">
    <property type="status" value="NOT_ANNOTATED_CDS"/>
    <property type="molecule type" value="Genomic_DNA"/>
</dbReference>
<reference evidence="1 3" key="1">
    <citation type="journal article" date="2014" name="BMC Genomics">
        <title>Genome sequence of Anopheles sinensis provides insight into genetics basis of mosquito competence for malaria parasites.</title>
        <authorList>
            <person name="Zhou D."/>
            <person name="Zhang D."/>
            <person name="Ding G."/>
            <person name="Shi L."/>
            <person name="Hou Q."/>
            <person name="Ye Y."/>
            <person name="Xu Y."/>
            <person name="Zhou H."/>
            <person name="Xiong C."/>
            <person name="Li S."/>
            <person name="Yu J."/>
            <person name="Hong S."/>
            <person name="Yu X."/>
            <person name="Zou P."/>
            <person name="Chen C."/>
            <person name="Chang X."/>
            <person name="Wang W."/>
            <person name="Lv Y."/>
            <person name="Sun Y."/>
            <person name="Ma L."/>
            <person name="Shen B."/>
            <person name="Zhu C."/>
        </authorList>
    </citation>
    <scope>NUCLEOTIDE SEQUENCE [LARGE SCALE GENOMIC DNA]</scope>
</reference>
<dbReference type="Proteomes" id="UP000030765">
    <property type="component" value="Unassembled WGS sequence"/>
</dbReference>
<protein>
    <submittedName>
        <fullName evidence="1 2">Bone morphogenetic protein receptor type-1B-like protein</fullName>
    </submittedName>
</protein>
<proteinExistence type="predicted"/>
<accession>A0A084VKB2</accession>
<dbReference type="EMBL" id="KE524947">
    <property type="protein sequence ID" value="KFB38406.1"/>
    <property type="molecule type" value="Genomic_DNA"/>
</dbReference>
<keyword evidence="3" id="KW-1185">Reference proteome</keyword>
<evidence type="ECO:0000313" key="2">
    <source>
        <dbReference type="EnsemblMetazoa" id="ASIC005766-PA"/>
    </source>
</evidence>
<dbReference type="EnsemblMetazoa" id="ASIC005766-RA">
    <property type="protein sequence ID" value="ASIC005766-PA"/>
    <property type="gene ID" value="ASIC005766"/>
</dbReference>
<evidence type="ECO:0000313" key="1">
    <source>
        <dbReference type="EMBL" id="KFB38406.1"/>
    </source>
</evidence>